<keyword evidence="2" id="KW-0560">Oxidoreductase</keyword>
<protein>
    <submittedName>
        <fullName evidence="3">NAD(P)-dependent dehydrogenase (Short-subunit alcohol dehydrogenase family)</fullName>
    </submittedName>
</protein>
<dbReference type="PANTHER" id="PTHR45024:SF2">
    <property type="entry name" value="SCP2 DOMAIN-CONTAINING PROTEIN"/>
    <property type="match status" value="1"/>
</dbReference>
<evidence type="ECO:0000256" key="2">
    <source>
        <dbReference type="ARBA" id="ARBA00023002"/>
    </source>
</evidence>
<sequence length="305" mass="31601">MEKYGFEGRVAVVTGAGRGLGRAHARLLAARGAAVVVNDLGGNTRGEGHDDGPAQAVVDEITEAGGTAVANAADVSTPEGGRAIVEQAVERFGRIDIVVNNAGNVHFAGIADADADILDSHYAVHVRGSFNTVHAAWPHMVAQNYGRIVLTTSHGIFGAPDNLSYAMAKAGTIGLARAIKVNAGDQDIRINLIAPAAVTRLAGKDPDGQAPPAPADMEPDLVSPVVAYLAHESCPVSGEVYAAGAGRCARVFIAETEGYVHPSITDLTVEDVAENWAAINDESGYHVPADLYSWAGRFLAHRAAG</sequence>
<evidence type="ECO:0000313" key="4">
    <source>
        <dbReference type="Proteomes" id="UP001519295"/>
    </source>
</evidence>
<organism evidence="3 4">
    <name type="scientific">Pseudonocardia parietis</name>
    <dbReference type="NCBI Taxonomy" id="570936"/>
    <lineage>
        <taxon>Bacteria</taxon>
        <taxon>Bacillati</taxon>
        <taxon>Actinomycetota</taxon>
        <taxon>Actinomycetes</taxon>
        <taxon>Pseudonocardiales</taxon>
        <taxon>Pseudonocardiaceae</taxon>
        <taxon>Pseudonocardia</taxon>
    </lineage>
</organism>
<proteinExistence type="inferred from homology"/>
<evidence type="ECO:0000256" key="1">
    <source>
        <dbReference type="ARBA" id="ARBA00006484"/>
    </source>
</evidence>
<keyword evidence="4" id="KW-1185">Reference proteome</keyword>
<dbReference type="PRINTS" id="PR00081">
    <property type="entry name" value="GDHRDH"/>
</dbReference>
<dbReference type="RefSeq" id="WP_210027809.1">
    <property type="nucleotide sequence ID" value="NZ_JAGINU010000001.1"/>
</dbReference>
<evidence type="ECO:0000313" key="3">
    <source>
        <dbReference type="EMBL" id="MBP2367666.1"/>
    </source>
</evidence>
<comment type="similarity">
    <text evidence="1">Belongs to the short-chain dehydrogenases/reductases (SDR) family.</text>
</comment>
<name>A0ABS4VUS1_9PSEU</name>
<comment type="caution">
    <text evidence="3">The sequence shown here is derived from an EMBL/GenBank/DDBJ whole genome shotgun (WGS) entry which is preliminary data.</text>
</comment>
<dbReference type="Gene3D" id="3.40.50.720">
    <property type="entry name" value="NAD(P)-binding Rossmann-like Domain"/>
    <property type="match status" value="2"/>
</dbReference>
<dbReference type="SUPFAM" id="SSF51735">
    <property type="entry name" value="NAD(P)-binding Rossmann-fold domains"/>
    <property type="match status" value="1"/>
</dbReference>
<dbReference type="InterPro" id="IPR051687">
    <property type="entry name" value="Peroxisomal_Beta-Oxidation"/>
</dbReference>
<dbReference type="EMBL" id="JAGINU010000001">
    <property type="protein sequence ID" value="MBP2367666.1"/>
    <property type="molecule type" value="Genomic_DNA"/>
</dbReference>
<gene>
    <name evidence="3" type="ORF">JOF36_003362</name>
</gene>
<accession>A0ABS4VUS1</accession>
<dbReference type="Proteomes" id="UP001519295">
    <property type="component" value="Unassembled WGS sequence"/>
</dbReference>
<dbReference type="Pfam" id="PF00106">
    <property type="entry name" value="adh_short"/>
    <property type="match status" value="1"/>
</dbReference>
<reference evidence="3 4" key="1">
    <citation type="submission" date="2021-03" db="EMBL/GenBank/DDBJ databases">
        <title>Sequencing the genomes of 1000 actinobacteria strains.</title>
        <authorList>
            <person name="Klenk H.-P."/>
        </authorList>
    </citation>
    <scope>NUCLEOTIDE SEQUENCE [LARGE SCALE GENOMIC DNA]</scope>
    <source>
        <strain evidence="3 4">DSM 45256</strain>
    </source>
</reference>
<dbReference type="InterPro" id="IPR036291">
    <property type="entry name" value="NAD(P)-bd_dom_sf"/>
</dbReference>
<dbReference type="InterPro" id="IPR002347">
    <property type="entry name" value="SDR_fam"/>
</dbReference>
<dbReference type="PANTHER" id="PTHR45024">
    <property type="entry name" value="DEHYDROGENASES, SHORT CHAIN"/>
    <property type="match status" value="1"/>
</dbReference>